<keyword evidence="2" id="KW-0336">GPI-anchor</keyword>
<evidence type="ECO:0000256" key="8">
    <source>
        <dbReference type="SAM" id="Phobius"/>
    </source>
</evidence>
<keyword evidence="2" id="KW-0325">Glycoprotein</keyword>
<dbReference type="SUPFAM" id="SSF57302">
    <property type="entry name" value="Snake toxin-like"/>
    <property type="match status" value="1"/>
</dbReference>
<evidence type="ECO:0000313" key="10">
    <source>
        <dbReference type="EMBL" id="KAF2899139.1"/>
    </source>
</evidence>
<evidence type="ECO:0000256" key="2">
    <source>
        <dbReference type="ARBA" id="ARBA00022622"/>
    </source>
</evidence>
<evidence type="ECO:0000256" key="7">
    <source>
        <dbReference type="ARBA" id="ARBA00023288"/>
    </source>
</evidence>
<dbReference type="InterPro" id="IPR050975">
    <property type="entry name" value="Sleep_regulator"/>
</dbReference>
<dbReference type="AlphaFoldDB" id="A0A8K0D4M0"/>
<dbReference type="PANTHER" id="PTHR33562">
    <property type="entry name" value="ATILLA, ISOFORM B-RELATED-RELATED"/>
    <property type="match status" value="1"/>
</dbReference>
<feature type="signal peptide" evidence="9">
    <location>
        <begin position="1"/>
        <end position="20"/>
    </location>
</feature>
<evidence type="ECO:0000256" key="5">
    <source>
        <dbReference type="ARBA" id="ARBA00022989"/>
    </source>
</evidence>
<evidence type="ECO:0000256" key="6">
    <source>
        <dbReference type="ARBA" id="ARBA00023136"/>
    </source>
</evidence>
<evidence type="ECO:0000256" key="1">
    <source>
        <dbReference type="ARBA" id="ARBA00004589"/>
    </source>
</evidence>
<protein>
    <recommendedName>
        <fullName evidence="12">Protein sleepless</fullName>
    </recommendedName>
</protein>
<evidence type="ECO:0000256" key="9">
    <source>
        <dbReference type="SAM" id="SignalP"/>
    </source>
</evidence>
<feature type="chain" id="PRO_5035431789" description="Protein sleepless" evidence="9">
    <location>
        <begin position="21"/>
        <end position="136"/>
    </location>
</feature>
<dbReference type="Proteomes" id="UP000801492">
    <property type="component" value="Unassembled WGS sequence"/>
</dbReference>
<keyword evidence="4 9" id="KW-0732">Signal</keyword>
<keyword evidence="6 8" id="KW-0472">Membrane</keyword>
<evidence type="ECO:0000256" key="3">
    <source>
        <dbReference type="ARBA" id="ARBA00022692"/>
    </source>
</evidence>
<accession>A0A8K0D4M0</accession>
<reference evidence="10" key="1">
    <citation type="submission" date="2019-08" db="EMBL/GenBank/DDBJ databases">
        <title>The genome of the North American firefly Photinus pyralis.</title>
        <authorList>
            <consortium name="Photinus pyralis genome working group"/>
            <person name="Fallon T.R."/>
            <person name="Sander Lower S.E."/>
            <person name="Weng J.-K."/>
        </authorList>
    </citation>
    <scope>NUCLEOTIDE SEQUENCE</scope>
    <source>
        <strain evidence="10">TRF0915ILg1</strain>
        <tissue evidence="10">Whole body</tissue>
    </source>
</reference>
<keyword evidence="5 8" id="KW-1133">Transmembrane helix</keyword>
<dbReference type="EMBL" id="VTPC01003032">
    <property type="protein sequence ID" value="KAF2899139.1"/>
    <property type="molecule type" value="Genomic_DNA"/>
</dbReference>
<name>A0A8K0D4M0_IGNLU</name>
<feature type="transmembrane region" description="Helical" evidence="8">
    <location>
        <begin position="113"/>
        <end position="132"/>
    </location>
</feature>
<evidence type="ECO:0000256" key="4">
    <source>
        <dbReference type="ARBA" id="ARBA00022729"/>
    </source>
</evidence>
<keyword evidence="11" id="KW-1185">Reference proteome</keyword>
<comment type="caution">
    <text evidence="10">The sequence shown here is derived from an EMBL/GenBank/DDBJ whole genome shotgun (WGS) entry which is preliminary data.</text>
</comment>
<evidence type="ECO:0000313" key="11">
    <source>
        <dbReference type="Proteomes" id="UP000801492"/>
    </source>
</evidence>
<proteinExistence type="predicted"/>
<gene>
    <name evidence="10" type="ORF">ILUMI_07033</name>
</gene>
<organism evidence="10 11">
    <name type="scientific">Ignelater luminosus</name>
    <name type="common">Cucubano</name>
    <name type="synonym">Pyrophorus luminosus</name>
    <dbReference type="NCBI Taxonomy" id="2038154"/>
    <lineage>
        <taxon>Eukaryota</taxon>
        <taxon>Metazoa</taxon>
        <taxon>Ecdysozoa</taxon>
        <taxon>Arthropoda</taxon>
        <taxon>Hexapoda</taxon>
        <taxon>Insecta</taxon>
        <taxon>Pterygota</taxon>
        <taxon>Neoptera</taxon>
        <taxon>Endopterygota</taxon>
        <taxon>Coleoptera</taxon>
        <taxon>Polyphaga</taxon>
        <taxon>Elateriformia</taxon>
        <taxon>Elateroidea</taxon>
        <taxon>Elateridae</taxon>
        <taxon>Agrypninae</taxon>
        <taxon>Pyrophorini</taxon>
        <taxon>Ignelater</taxon>
    </lineage>
</organism>
<dbReference type="OrthoDB" id="6766563at2759"/>
<sequence length="136" mass="14591">MAKFVCLLLVLAVLANTGLALKCYQCKSDKADGCLKGGPNTKEQNCGNPATGFKSVCYYKEFHDSNKKTVEVNSSCGVMAANAALDGLSECTPLPGFTKKECRVCETDLCNSASALSTSFFVILCLPVMYFVSKLF</sequence>
<keyword evidence="3 8" id="KW-0812">Transmembrane</keyword>
<dbReference type="InterPro" id="IPR045860">
    <property type="entry name" value="Snake_toxin-like_sf"/>
</dbReference>
<dbReference type="GO" id="GO:0098552">
    <property type="term" value="C:side of membrane"/>
    <property type="evidence" value="ECO:0007669"/>
    <property type="project" value="UniProtKB-KW"/>
</dbReference>
<comment type="subcellular location">
    <subcellularLocation>
        <location evidence="1">Membrane</location>
        <topology evidence="1">Lipid-anchor</topology>
        <topology evidence="1">GPI-anchor</topology>
    </subcellularLocation>
</comment>
<evidence type="ECO:0008006" key="12">
    <source>
        <dbReference type="Google" id="ProtNLM"/>
    </source>
</evidence>
<keyword evidence="7" id="KW-0449">Lipoprotein</keyword>